<evidence type="ECO:0000313" key="2">
    <source>
        <dbReference type="Proteomes" id="UP001596353"/>
    </source>
</evidence>
<accession>A0ABW2B3G7</accession>
<organism evidence="1 2">
    <name type="scientific">Sulfitobacter porphyrae</name>
    <dbReference type="NCBI Taxonomy" id="1246864"/>
    <lineage>
        <taxon>Bacteria</taxon>
        <taxon>Pseudomonadati</taxon>
        <taxon>Pseudomonadota</taxon>
        <taxon>Alphaproteobacteria</taxon>
        <taxon>Rhodobacterales</taxon>
        <taxon>Roseobacteraceae</taxon>
        <taxon>Sulfitobacter</taxon>
    </lineage>
</organism>
<dbReference type="Proteomes" id="UP001596353">
    <property type="component" value="Unassembled WGS sequence"/>
</dbReference>
<proteinExistence type="predicted"/>
<keyword evidence="2" id="KW-1185">Reference proteome</keyword>
<evidence type="ECO:0000313" key="1">
    <source>
        <dbReference type="EMBL" id="MFC6759584.1"/>
    </source>
</evidence>
<gene>
    <name evidence="1" type="ORF">ACFQFQ_08960</name>
</gene>
<sequence length="221" mass="24992">MFWRRKPLVSEEMRDWIVDHFDWVSTNRPQWHDQARLVLPTKDFFDAPPGGGHETALGVLRNIQDLMGLDLRIDLQPLEVLPDDLRHQYGQMSEVAGTYMSDGESRLITYDPTLVRRPLTFLNTLAHEVMHARLEEVAHLLPGGAEMHELATDLHTIIAGFGVIELEGAETAGWAGYMGQPSRAVALAMFLKFHDLGPADALPHLSARPARWLRKAWAEED</sequence>
<comment type="caution">
    <text evidence="1">The sequence shown here is derived from an EMBL/GenBank/DDBJ whole genome shotgun (WGS) entry which is preliminary data.</text>
</comment>
<evidence type="ECO:0008006" key="3">
    <source>
        <dbReference type="Google" id="ProtNLM"/>
    </source>
</evidence>
<protein>
    <recommendedName>
        <fullName evidence="3">DUF2268 domain-containing protein</fullName>
    </recommendedName>
</protein>
<reference evidence="2" key="1">
    <citation type="journal article" date="2019" name="Int. J. Syst. Evol. Microbiol.">
        <title>The Global Catalogue of Microorganisms (GCM) 10K type strain sequencing project: providing services to taxonomists for standard genome sequencing and annotation.</title>
        <authorList>
            <consortium name="The Broad Institute Genomics Platform"/>
            <consortium name="The Broad Institute Genome Sequencing Center for Infectious Disease"/>
            <person name="Wu L."/>
            <person name="Ma J."/>
        </authorList>
    </citation>
    <scope>NUCLEOTIDE SEQUENCE [LARGE SCALE GENOMIC DNA]</scope>
    <source>
        <strain evidence="2">CCUG 66188</strain>
    </source>
</reference>
<dbReference type="EMBL" id="JBHSWG010000001">
    <property type="protein sequence ID" value="MFC6759584.1"/>
    <property type="molecule type" value="Genomic_DNA"/>
</dbReference>
<name>A0ABW2B3G7_9RHOB</name>